<evidence type="ECO:0000256" key="1">
    <source>
        <dbReference type="SAM" id="MobiDB-lite"/>
    </source>
</evidence>
<dbReference type="STRING" id="1618337.UT28_C0001G1004"/>
<feature type="region of interest" description="Disordered" evidence="1">
    <location>
        <begin position="105"/>
        <end position="155"/>
    </location>
</feature>
<feature type="compositionally biased region" description="Low complexity" evidence="1">
    <location>
        <begin position="129"/>
        <end position="138"/>
    </location>
</feature>
<reference evidence="2 3" key="1">
    <citation type="journal article" date="2015" name="Nature">
        <title>rRNA introns, odd ribosomes, and small enigmatic genomes across a large radiation of phyla.</title>
        <authorList>
            <person name="Brown C.T."/>
            <person name="Hug L.A."/>
            <person name="Thomas B.C."/>
            <person name="Sharon I."/>
            <person name="Castelle C.J."/>
            <person name="Singh A."/>
            <person name="Wilkins M.J."/>
            <person name="Williams K.H."/>
            <person name="Banfield J.F."/>
        </authorList>
    </citation>
    <scope>NUCLEOTIDE SEQUENCE [LARGE SCALE GENOMIC DNA]</scope>
</reference>
<name>A0A0G4B5V3_9BACT</name>
<evidence type="ECO:0000313" key="2">
    <source>
        <dbReference type="EMBL" id="AKM82778.1"/>
    </source>
</evidence>
<gene>
    <name evidence="2" type="ORF">UT28_C0001G1004</name>
</gene>
<accession>A0A0G4B5V3</accession>
<feature type="compositionally biased region" description="Low complexity" evidence="1">
    <location>
        <begin position="146"/>
        <end position="155"/>
    </location>
</feature>
<protein>
    <submittedName>
        <fullName evidence="2">Uncharacterized protein</fullName>
    </submittedName>
</protein>
<dbReference type="Proteomes" id="UP000035648">
    <property type="component" value="Chromosome"/>
</dbReference>
<sequence>MLYSALGNQLKFDKYGLVDTDALMVITQKTRGNISVYMTYLRKGGFIEHEPDVRSSYKLIKHYAKLRLDAAEVLINGEAYRNGDVIDLVAFFGDTPIEIKTVKASQLPKKPKTAKSTQTDVVPPAPTDTVEPPVESTEPPAPVEPPAEQAPVEEPPETVVEMAVVVVESPTASIDRRIAELSEALATNAQMALDTKQAIANQILTRELAINQLLTEIEDLQREDIAVDLNALETSDRITEKILVLKRAAEIIMS</sequence>
<organism evidence="2 3">
    <name type="scientific">Berkelbacteria bacterium GW2011_GWE1_39_12</name>
    <dbReference type="NCBI Taxonomy" id="1618337"/>
    <lineage>
        <taxon>Bacteria</taxon>
        <taxon>Candidatus Berkelbacteria</taxon>
    </lineage>
</organism>
<proteinExistence type="predicted"/>
<dbReference type="AlphaFoldDB" id="A0A0G4B5V3"/>
<evidence type="ECO:0000313" key="3">
    <source>
        <dbReference type="Proteomes" id="UP000035648"/>
    </source>
</evidence>
<dbReference type="KEGG" id="bbgw:UT28_C0001G1004"/>
<dbReference type="EMBL" id="CP011213">
    <property type="protein sequence ID" value="AKM82778.1"/>
    <property type="molecule type" value="Genomic_DNA"/>
</dbReference>